<reference evidence="2 3" key="1">
    <citation type="submission" date="2019-08" db="EMBL/GenBank/DDBJ databases">
        <title>In-depth cultivation of the pig gut microbiome towards novel bacterial diversity and tailored functional studies.</title>
        <authorList>
            <person name="Wylensek D."/>
            <person name="Hitch T.C.A."/>
            <person name="Clavel T."/>
        </authorList>
    </citation>
    <scope>NUCLEOTIDE SEQUENCE [LARGE SCALE GENOMIC DNA]</scope>
    <source>
        <strain evidence="2 3">Oil+RF-744-GAM-WT-6</strain>
    </source>
</reference>
<evidence type="ECO:0000313" key="3">
    <source>
        <dbReference type="Proteomes" id="UP000461880"/>
    </source>
</evidence>
<accession>A0A7X2NS18</accession>
<keyword evidence="1" id="KW-0732">Signal</keyword>
<dbReference type="EMBL" id="VUMN01000010">
    <property type="protein sequence ID" value="MSS58378.1"/>
    <property type="molecule type" value="Genomic_DNA"/>
</dbReference>
<gene>
    <name evidence="2" type="ORF">FYJ51_05610</name>
</gene>
<name>A0A7X2NS18_9FIRM</name>
<keyword evidence="3" id="KW-1185">Reference proteome</keyword>
<evidence type="ECO:0000256" key="1">
    <source>
        <dbReference type="SAM" id="SignalP"/>
    </source>
</evidence>
<evidence type="ECO:0008006" key="4">
    <source>
        <dbReference type="Google" id="ProtNLM"/>
    </source>
</evidence>
<comment type="caution">
    <text evidence="2">The sequence shown here is derived from an EMBL/GenBank/DDBJ whole genome shotgun (WGS) entry which is preliminary data.</text>
</comment>
<feature type="signal peptide" evidence="1">
    <location>
        <begin position="1"/>
        <end position="20"/>
    </location>
</feature>
<dbReference type="Proteomes" id="UP000461880">
    <property type="component" value="Unassembled WGS sequence"/>
</dbReference>
<evidence type="ECO:0000313" key="2">
    <source>
        <dbReference type="EMBL" id="MSS58378.1"/>
    </source>
</evidence>
<dbReference type="AlphaFoldDB" id="A0A7X2NS18"/>
<dbReference type="RefSeq" id="WP_105303178.1">
    <property type="nucleotide sequence ID" value="NZ_JAQXPC010000024.1"/>
</dbReference>
<feature type="chain" id="PRO_5038994564" description="NTF2-like N-terminal transpeptidase domain-containing protein" evidence="1">
    <location>
        <begin position="21"/>
        <end position="362"/>
    </location>
</feature>
<proteinExistence type="predicted"/>
<sequence length="362" mass="39324">MSRKKIKPAAAWISAGICFALSLFLTASLQKTDFSSAADSSDQNQTGSAVETVQSFLTQVESGDYTGLFEAAQHIHSSMDSEAAYDAALKNKFEDADFSTITIQNAGSDSGRMIYVLQSGDTSYGQVEVYEDGDTMKAGYPLIGSETYTVEVPSGTVLYSNGTQVDSSLLKESGVTPANFENVSGSFIPQADVYELSGLLGFPALSLESGQELTVMQDPITGHLLAGMPADDSLNDYILDAAERLAAYPAQDGSVSSVSEVSDTSQLWYQRYITLQNLWFTEHETSSFSDGQVLGVMKQSDDTMTAQVIFSYYAKNSSRDLERTWYIGYQLTFADEDGTWRICSTAINNELNPGNDPNPIEH</sequence>
<organism evidence="2 3">
    <name type="scientific">Stecheria intestinalis</name>
    <dbReference type="NCBI Taxonomy" id="2606630"/>
    <lineage>
        <taxon>Bacteria</taxon>
        <taxon>Bacillati</taxon>
        <taxon>Bacillota</taxon>
        <taxon>Erysipelotrichia</taxon>
        <taxon>Erysipelotrichales</taxon>
        <taxon>Erysipelotrichaceae</taxon>
        <taxon>Stecheria</taxon>
    </lineage>
</organism>
<protein>
    <recommendedName>
        <fullName evidence="4">NTF2-like N-terminal transpeptidase domain-containing protein</fullName>
    </recommendedName>
</protein>